<keyword evidence="2 11" id="KW-1003">Cell membrane</keyword>
<dbReference type="EMBL" id="LDRK01000028">
    <property type="protein sequence ID" value="KTR86093.1"/>
    <property type="molecule type" value="Genomic_DNA"/>
</dbReference>
<dbReference type="Proteomes" id="UP000070810">
    <property type="component" value="Unassembled WGS sequence"/>
</dbReference>
<keyword evidence="7 11" id="KW-0630">Potassium</keyword>
<feature type="region of interest" description="Disordered" evidence="12">
    <location>
        <begin position="87"/>
        <end position="106"/>
    </location>
</feature>
<evidence type="ECO:0000256" key="12">
    <source>
        <dbReference type="SAM" id="MobiDB-lite"/>
    </source>
</evidence>
<keyword evidence="9 11" id="KW-0406">Ion transport</keyword>
<protein>
    <recommendedName>
        <fullName evidence="11">Potassium-transporting ATPase KdpC subunit</fullName>
    </recommendedName>
    <alternativeName>
        <fullName evidence="11">ATP phosphohydrolase [potassium-transporting] C chain</fullName>
    </alternativeName>
    <alternativeName>
        <fullName evidence="11">Potassium-binding and translocating subunit C</fullName>
    </alternativeName>
    <alternativeName>
        <fullName evidence="11">Potassium-translocating ATPase C chain</fullName>
    </alternativeName>
</protein>
<comment type="subunit">
    <text evidence="11">The system is composed of three essential subunits: KdpA, KdpB and KdpC.</text>
</comment>
<dbReference type="PIRSF" id="PIRSF001296">
    <property type="entry name" value="K_ATPase_KdpC"/>
    <property type="match status" value="1"/>
</dbReference>
<evidence type="ECO:0000256" key="2">
    <source>
        <dbReference type="ARBA" id="ARBA00022475"/>
    </source>
</evidence>
<feature type="transmembrane region" description="Helical" evidence="11">
    <location>
        <begin position="20"/>
        <end position="46"/>
    </location>
</feature>
<comment type="subcellular location">
    <subcellularLocation>
        <location evidence="11">Cell membrane</location>
        <topology evidence="11">Single-pass membrane protein</topology>
    </subcellularLocation>
</comment>
<keyword evidence="3 11" id="KW-0633">Potassium transport</keyword>
<gene>
    <name evidence="11" type="primary">kdpC</name>
    <name evidence="13" type="ORF">NS354_06225</name>
</gene>
<dbReference type="OrthoDB" id="9788285at2"/>
<evidence type="ECO:0000256" key="11">
    <source>
        <dbReference type="HAMAP-Rule" id="MF_00276"/>
    </source>
</evidence>
<dbReference type="PATRIC" id="fig|1079994.3.peg.1336"/>
<comment type="similarity">
    <text evidence="11">Belongs to the KdpC family.</text>
</comment>
<dbReference type="GO" id="GO:0005524">
    <property type="term" value="F:ATP binding"/>
    <property type="evidence" value="ECO:0007669"/>
    <property type="project" value="UniProtKB-UniRule"/>
</dbReference>
<dbReference type="PANTHER" id="PTHR30042:SF2">
    <property type="entry name" value="POTASSIUM-TRANSPORTING ATPASE KDPC SUBUNIT"/>
    <property type="match status" value="1"/>
</dbReference>
<keyword evidence="5 11" id="KW-0547">Nucleotide-binding</keyword>
<comment type="caution">
    <text evidence="13">The sequence shown here is derived from an EMBL/GenBank/DDBJ whole genome shotgun (WGS) entry which is preliminary data.</text>
</comment>
<accession>A0A147EP08</accession>
<evidence type="ECO:0000256" key="4">
    <source>
        <dbReference type="ARBA" id="ARBA00022692"/>
    </source>
</evidence>
<feature type="region of interest" description="Disordered" evidence="12">
    <location>
        <begin position="214"/>
        <end position="233"/>
    </location>
</feature>
<keyword evidence="4 11" id="KW-0812">Transmembrane</keyword>
<evidence type="ECO:0000256" key="9">
    <source>
        <dbReference type="ARBA" id="ARBA00023065"/>
    </source>
</evidence>
<evidence type="ECO:0000256" key="10">
    <source>
        <dbReference type="ARBA" id="ARBA00023136"/>
    </source>
</evidence>
<dbReference type="RefSeq" id="WP_058593714.1">
    <property type="nucleotide sequence ID" value="NZ_LDRK01000028.1"/>
</dbReference>
<evidence type="ECO:0000256" key="5">
    <source>
        <dbReference type="ARBA" id="ARBA00022741"/>
    </source>
</evidence>
<dbReference type="HAMAP" id="MF_00276">
    <property type="entry name" value="KdpC"/>
    <property type="match status" value="1"/>
</dbReference>
<keyword evidence="1 11" id="KW-0813">Transport</keyword>
<dbReference type="GO" id="GO:0005886">
    <property type="term" value="C:plasma membrane"/>
    <property type="evidence" value="ECO:0007669"/>
    <property type="project" value="UniProtKB-SubCell"/>
</dbReference>
<comment type="function">
    <text evidence="11">Part of the high-affinity ATP-driven potassium transport (or Kdp) system, which catalyzes the hydrolysis of ATP coupled with the electrogenic transport of potassium into the cytoplasm. This subunit acts as a catalytic chaperone that increases the ATP-binding affinity of the ATP-hydrolyzing subunit KdpB by the formation of a transient KdpB/KdpC/ATP ternary complex.</text>
</comment>
<evidence type="ECO:0000256" key="3">
    <source>
        <dbReference type="ARBA" id="ARBA00022538"/>
    </source>
</evidence>
<evidence type="ECO:0000256" key="8">
    <source>
        <dbReference type="ARBA" id="ARBA00022989"/>
    </source>
</evidence>
<evidence type="ECO:0000313" key="13">
    <source>
        <dbReference type="EMBL" id="KTR86093.1"/>
    </source>
</evidence>
<sequence>MHARTRPAGRPQLRTIGVALRAMALGTLVLGIGYPLLITGVAHLVAPAQAAGSLVSGPDGDVVGSSLIGQAFADADGAPLPEYFQPRPSAAGDGYDAAASSGSNLGPENPDLVAAIEQRRSDIAAFDGVPESAVPADAVTASASGLDPHISPAYARIQVERVAAARGLDVGEVRELVAAHTRAPDLGFLGQPRVNILELNVALDATHPVQAAGAGLDAGRSGQPGAAPAETEE</sequence>
<proteinExistence type="inferred from homology"/>
<dbReference type="NCBIfam" id="TIGR00681">
    <property type="entry name" value="kdpC"/>
    <property type="match status" value="1"/>
</dbReference>
<evidence type="ECO:0000313" key="14">
    <source>
        <dbReference type="Proteomes" id="UP000070810"/>
    </source>
</evidence>
<name>A0A147EP08_9MICO</name>
<dbReference type="NCBIfam" id="NF001454">
    <property type="entry name" value="PRK00315.1"/>
    <property type="match status" value="1"/>
</dbReference>
<dbReference type="GO" id="GO:0008556">
    <property type="term" value="F:P-type potassium transmembrane transporter activity"/>
    <property type="evidence" value="ECO:0007669"/>
    <property type="project" value="InterPro"/>
</dbReference>
<keyword evidence="10 11" id="KW-0472">Membrane</keyword>
<evidence type="ECO:0000256" key="7">
    <source>
        <dbReference type="ARBA" id="ARBA00022958"/>
    </source>
</evidence>
<dbReference type="InterPro" id="IPR003820">
    <property type="entry name" value="KdpC"/>
</dbReference>
<keyword evidence="14" id="KW-1185">Reference proteome</keyword>
<organism evidence="13 14">
    <name type="scientific">Leucobacter chromiiresistens</name>
    <dbReference type="NCBI Taxonomy" id="1079994"/>
    <lineage>
        <taxon>Bacteria</taxon>
        <taxon>Bacillati</taxon>
        <taxon>Actinomycetota</taxon>
        <taxon>Actinomycetes</taxon>
        <taxon>Micrococcales</taxon>
        <taxon>Microbacteriaceae</taxon>
        <taxon>Leucobacter</taxon>
    </lineage>
</organism>
<keyword evidence="6 11" id="KW-0067">ATP-binding</keyword>
<dbReference type="Pfam" id="PF02669">
    <property type="entry name" value="KdpC"/>
    <property type="match status" value="1"/>
</dbReference>
<dbReference type="AlphaFoldDB" id="A0A147EP08"/>
<feature type="compositionally biased region" description="Low complexity" evidence="12">
    <location>
        <begin position="89"/>
        <end position="103"/>
    </location>
</feature>
<evidence type="ECO:0000256" key="1">
    <source>
        <dbReference type="ARBA" id="ARBA00022448"/>
    </source>
</evidence>
<reference evidence="13 14" key="1">
    <citation type="journal article" date="2016" name="Front. Microbiol.">
        <title>Genomic Resource of Rice Seed Associated Bacteria.</title>
        <authorList>
            <person name="Midha S."/>
            <person name="Bansal K."/>
            <person name="Sharma S."/>
            <person name="Kumar N."/>
            <person name="Patil P.P."/>
            <person name="Chaudhry V."/>
            <person name="Patil P.B."/>
        </authorList>
    </citation>
    <scope>NUCLEOTIDE SEQUENCE [LARGE SCALE GENOMIC DNA]</scope>
    <source>
        <strain evidence="13 14">NS354</strain>
    </source>
</reference>
<dbReference type="PANTHER" id="PTHR30042">
    <property type="entry name" value="POTASSIUM-TRANSPORTING ATPASE C CHAIN"/>
    <property type="match status" value="1"/>
</dbReference>
<keyword evidence="8 11" id="KW-1133">Transmembrane helix</keyword>
<evidence type="ECO:0000256" key="6">
    <source>
        <dbReference type="ARBA" id="ARBA00022840"/>
    </source>
</evidence>